<dbReference type="GO" id="GO:0016757">
    <property type="term" value="F:glycosyltransferase activity"/>
    <property type="evidence" value="ECO:0007669"/>
    <property type="project" value="UniProtKB-KW"/>
</dbReference>
<organism evidence="3 4">
    <name type="scientific">Candidatus Iainarchaeum sp</name>
    <dbReference type="NCBI Taxonomy" id="3101447"/>
    <lineage>
        <taxon>Archaea</taxon>
        <taxon>Candidatus Iainarchaeota</taxon>
        <taxon>Candidatus Iainarchaeia</taxon>
        <taxon>Candidatus Iainarchaeales</taxon>
        <taxon>Candidatus Iainarchaeaceae</taxon>
        <taxon>Candidatus Iainarchaeum</taxon>
    </lineage>
</organism>
<dbReference type="InterPro" id="IPR050194">
    <property type="entry name" value="Glycosyltransferase_grp1"/>
</dbReference>
<dbReference type="SUPFAM" id="SSF53756">
    <property type="entry name" value="UDP-Glycosyltransferase/glycogen phosphorylase"/>
    <property type="match status" value="1"/>
</dbReference>
<keyword evidence="3" id="KW-0328">Glycosyltransferase</keyword>
<dbReference type="InterPro" id="IPR028098">
    <property type="entry name" value="Glyco_trans_4-like_N"/>
</dbReference>
<dbReference type="Pfam" id="PF13439">
    <property type="entry name" value="Glyco_transf_4"/>
    <property type="match status" value="1"/>
</dbReference>
<evidence type="ECO:0000313" key="3">
    <source>
        <dbReference type="EMBL" id="MBS3063722.1"/>
    </source>
</evidence>
<dbReference type="Pfam" id="PF00534">
    <property type="entry name" value="Glycos_transf_1"/>
    <property type="match status" value="1"/>
</dbReference>
<accession>A0A8T4LCQ7</accession>
<evidence type="ECO:0000313" key="4">
    <source>
        <dbReference type="Proteomes" id="UP000678237"/>
    </source>
</evidence>
<name>A0A8T4LCQ7_9ARCH</name>
<evidence type="ECO:0000259" key="2">
    <source>
        <dbReference type="Pfam" id="PF13439"/>
    </source>
</evidence>
<dbReference type="Proteomes" id="UP000678237">
    <property type="component" value="Unassembled WGS sequence"/>
</dbReference>
<dbReference type="Gene3D" id="3.40.50.2000">
    <property type="entry name" value="Glycogen Phosphorylase B"/>
    <property type="match status" value="2"/>
</dbReference>
<feature type="domain" description="Glycosyltransferase subfamily 4-like N-terminal" evidence="2">
    <location>
        <begin position="15"/>
        <end position="191"/>
    </location>
</feature>
<dbReference type="PANTHER" id="PTHR45947:SF3">
    <property type="entry name" value="SULFOQUINOVOSYL TRANSFERASE SQD2"/>
    <property type="match status" value="1"/>
</dbReference>
<comment type="caution">
    <text evidence="3">The sequence shown here is derived from an EMBL/GenBank/DDBJ whole genome shotgun (WGS) entry which is preliminary data.</text>
</comment>
<reference evidence="3" key="2">
    <citation type="submission" date="2021-05" db="EMBL/GenBank/DDBJ databases">
        <title>Protein family content uncovers lineage relationships and bacterial pathway maintenance mechanisms in DPANN archaea.</title>
        <authorList>
            <person name="Castelle C.J."/>
            <person name="Meheust R."/>
            <person name="Jaffe A.L."/>
            <person name="Seitz K."/>
            <person name="Gong X."/>
            <person name="Baker B.J."/>
            <person name="Banfield J.F."/>
        </authorList>
    </citation>
    <scope>NUCLEOTIDE SEQUENCE</scope>
    <source>
        <strain evidence="3">RIFCSPLOWO2_01_FULL_58_19</strain>
    </source>
</reference>
<sequence length="389" mass="43458">MRIAFFSDTFQPQTNGVVVSLSNLARGLAGQGHECLVFAPWPGHGKPLDLDEHVKVEWLDSLRFPPYPEYRMVFPVQFRVLPLLREFKPDLVHVHTPFSVGLIGAKAAQVLGKPLVGTYHTLIPEFRMYSPVPWLWKLGFVRRLAWAYTNWFYGQCDLVSTPSEAMKRELERNGLKAAALKVVSNGIDLGRFRRVEKPMSLFPVQARAFKFVYFGRVSYEKSIDVLLKAFARLVKANPGRELQFVVVGSGPAEAGLKALAGRQGVGERVLFTGLLKDQALLNVLSACDAFVTASTIETQGLTVLEAMAVGLPVLAADYLALPEAVKHDYNGLLFKPFNVRDATEKMQWVLDSPELRKKLVSNARDFVQQHDFQNVLGQWEKIYAGLAGV</sequence>
<dbReference type="EMBL" id="JAGVWE010000007">
    <property type="protein sequence ID" value="MBS3063722.1"/>
    <property type="molecule type" value="Genomic_DNA"/>
</dbReference>
<dbReference type="InterPro" id="IPR001296">
    <property type="entry name" value="Glyco_trans_1"/>
</dbReference>
<dbReference type="PANTHER" id="PTHR45947">
    <property type="entry name" value="SULFOQUINOVOSYL TRANSFERASE SQD2"/>
    <property type="match status" value="1"/>
</dbReference>
<evidence type="ECO:0000259" key="1">
    <source>
        <dbReference type="Pfam" id="PF00534"/>
    </source>
</evidence>
<reference evidence="3" key="1">
    <citation type="submission" date="2021-03" db="EMBL/GenBank/DDBJ databases">
        <authorList>
            <person name="Jaffe A."/>
        </authorList>
    </citation>
    <scope>NUCLEOTIDE SEQUENCE</scope>
    <source>
        <strain evidence="3">RIFCSPLOWO2_01_FULL_58_19</strain>
    </source>
</reference>
<gene>
    <name evidence="3" type="ORF">J4203_07710</name>
</gene>
<proteinExistence type="predicted"/>
<keyword evidence="3" id="KW-0808">Transferase</keyword>
<protein>
    <submittedName>
        <fullName evidence="3">Glycosyltransferase</fullName>
        <ecNumber evidence="3">2.4.-.-</ecNumber>
    </submittedName>
</protein>
<dbReference type="EC" id="2.4.-.-" evidence="3"/>
<feature type="domain" description="Glycosyl transferase family 1" evidence="1">
    <location>
        <begin position="209"/>
        <end position="365"/>
    </location>
</feature>
<dbReference type="AlphaFoldDB" id="A0A8T4LCQ7"/>